<dbReference type="STRING" id="431306.AGA_2448"/>
<organism evidence="1 2">
    <name type="scientific">Acetobacter ghanensis</name>
    <dbReference type="NCBI Taxonomy" id="431306"/>
    <lineage>
        <taxon>Bacteria</taxon>
        <taxon>Pseudomonadati</taxon>
        <taxon>Pseudomonadota</taxon>
        <taxon>Alphaproteobacteria</taxon>
        <taxon>Acetobacterales</taxon>
        <taxon>Acetobacteraceae</taxon>
        <taxon>Acetobacter</taxon>
    </lineage>
</organism>
<proteinExistence type="predicted"/>
<evidence type="ECO:0000313" key="2">
    <source>
        <dbReference type="Proteomes" id="UP000068250"/>
    </source>
</evidence>
<accession>A0A0U5F9J0</accession>
<evidence type="ECO:0008006" key="3">
    <source>
        <dbReference type="Google" id="ProtNLM"/>
    </source>
</evidence>
<protein>
    <recommendedName>
        <fullName evidence="3">DUF4089 domain-containing protein</fullName>
    </recommendedName>
</protein>
<dbReference type="InterPro" id="IPR025148">
    <property type="entry name" value="AtzG-like"/>
</dbReference>
<dbReference type="PATRIC" id="fig|431306.5.peg.2526"/>
<evidence type="ECO:0000313" key="1">
    <source>
        <dbReference type="EMBL" id="CEF57136.1"/>
    </source>
</evidence>
<sequence length="44" mass="4847">MDIELPPACIPGVISNTRLLQKYASLIRDFPLPDTCEPAGEYTP</sequence>
<dbReference type="Pfam" id="PF13318">
    <property type="entry name" value="AtzG-like"/>
    <property type="match status" value="1"/>
</dbReference>
<dbReference type="Proteomes" id="UP000068250">
    <property type="component" value="Chromosome I"/>
</dbReference>
<reference evidence="2" key="1">
    <citation type="submission" date="2014-09" db="EMBL/GenBank/DDBJ databases">
        <authorList>
            <person name="Illeghems K.G."/>
        </authorList>
    </citation>
    <scope>NUCLEOTIDE SEQUENCE [LARGE SCALE GENOMIC DNA]</scope>
    <source>
        <strain evidence="2">LMG 23848T</strain>
    </source>
</reference>
<dbReference type="EMBL" id="LN609302">
    <property type="protein sequence ID" value="CEF57136.1"/>
    <property type="molecule type" value="Genomic_DNA"/>
</dbReference>
<name>A0A0U5F9J0_9PROT</name>
<gene>
    <name evidence="1" type="ORF">AGA_2448</name>
</gene>
<dbReference type="AlphaFoldDB" id="A0A0U5F9J0"/>